<organism evidence="3 4">
    <name type="scientific">Pelomonas aquatica</name>
    <dbReference type="NCBI Taxonomy" id="431058"/>
    <lineage>
        <taxon>Bacteria</taxon>
        <taxon>Pseudomonadati</taxon>
        <taxon>Pseudomonadota</taxon>
        <taxon>Betaproteobacteria</taxon>
        <taxon>Burkholderiales</taxon>
        <taxon>Sphaerotilaceae</taxon>
        <taxon>Roseateles</taxon>
    </lineage>
</organism>
<proteinExistence type="predicted"/>
<gene>
    <name evidence="3" type="ORF">J2X16_000627</name>
</gene>
<evidence type="ECO:0000313" key="4">
    <source>
        <dbReference type="Proteomes" id="UP001180536"/>
    </source>
</evidence>
<reference evidence="3 4" key="1">
    <citation type="submission" date="2023-07" db="EMBL/GenBank/DDBJ databases">
        <title>Sorghum-associated microbial communities from plants grown in Nebraska, USA.</title>
        <authorList>
            <person name="Schachtman D."/>
        </authorList>
    </citation>
    <scope>NUCLEOTIDE SEQUENCE [LARGE SCALE GENOMIC DNA]</scope>
    <source>
        <strain evidence="3 4">BE310</strain>
    </source>
</reference>
<dbReference type="Proteomes" id="UP001180536">
    <property type="component" value="Unassembled WGS sequence"/>
</dbReference>
<comment type="caution">
    <text evidence="3">The sequence shown here is derived from an EMBL/GenBank/DDBJ whole genome shotgun (WGS) entry which is preliminary data.</text>
</comment>
<dbReference type="RefSeq" id="WP_310341531.1">
    <property type="nucleotide sequence ID" value="NZ_JAVDXQ010000001.1"/>
</dbReference>
<dbReference type="Pfam" id="PF00403">
    <property type="entry name" value="HMA"/>
    <property type="match status" value="1"/>
</dbReference>
<dbReference type="EMBL" id="JAVDXQ010000001">
    <property type="protein sequence ID" value="MDR7295306.1"/>
    <property type="molecule type" value="Genomic_DNA"/>
</dbReference>
<evidence type="ECO:0000259" key="2">
    <source>
        <dbReference type="PROSITE" id="PS50846"/>
    </source>
</evidence>
<dbReference type="PROSITE" id="PS01047">
    <property type="entry name" value="HMA_1"/>
    <property type="match status" value="1"/>
</dbReference>
<feature type="domain" description="HMA" evidence="2">
    <location>
        <begin position="1"/>
        <end position="64"/>
    </location>
</feature>
<keyword evidence="1" id="KW-0479">Metal-binding</keyword>
<protein>
    <submittedName>
        <fullName evidence="3">Copper chaperone</fullName>
    </submittedName>
</protein>
<dbReference type="InterPro" id="IPR017969">
    <property type="entry name" value="Heavy-metal-associated_CS"/>
</dbReference>
<dbReference type="Gene3D" id="3.30.70.100">
    <property type="match status" value="1"/>
</dbReference>
<dbReference type="InterPro" id="IPR006121">
    <property type="entry name" value="HMA_dom"/>
</dbReference>
<dbReference type="PROSITE" id="PS50846">
    <property type="entry name" value="HMA_2"/>
    <property type="match status" value="1"/>
</dbReference>
<evidence type="ECO:0000256" key="1">
    <source>
        <dbReference type="ARBA" id="ARBA00022723"/>
    </source>
</evidence>
<accession>A0ABU1Z5K5</accession>
<evidence type="ECO:0000313" key="3">
    <source>
        <dbReference type="EMBL" id="MDR7295306.1"/>
    </source>
</evidence>
<name>A0ABU1Z5K5_9BURK</name>
<dbReference type="CDD" id="cd00371">
    <property type="entry name" value="HMA"/>
    <property type="match status" value="1"/>
</dbReference>
<dbReference type="SUPFAM" id="SSF55008">
    <property type="entry name" value="HMA, heavy metal-associated domain"/>
    <property type="match status" value="1"/>
</dbReference>
<keyword evidence="4" id="KW-1185">Reference proteome</keyword>
<sequence length="70" mass="7268">MLAFKVDDMTCGHCVSAITQALKAVDPDARVSIDLARHLVCVEPAEADAGQLSVAITQAGYTPEPVQTAG</sequence>
<dbReference type="InterPro" id="IPR036163">
    <property type="entry name" value="HMA_dom_sf"/>
</dbReference>